<dbReference type="RefSeq" id="WP_231956076.1">
    <property type="nucleotide sequence ID" value="NZ_AP017312.1"/>
</dbReference>
<dbReference type="Pfam" id="PF00158">
    <property type="entry name" value="Sigma54_activat"/>
    <property type="match status" value="1"/>
</dbReference>
<evidence type="ECO:0000313" key="6">
    <source>
        <dbReference type="Proteomes" id="UP000217696"/>
    </source>
</evidence>
<dbReference type="PANTHER" id="PTHR32071:SF57">
    <property type="entry name" value="C4-DICARBOXYLATE TRANSPORT TRANSCRIPTIONAL REGULATORY PROTEIN DCTD"/>
    <property type="match status" value="1"/>
</dbReference>
<dbReference type="InterPro" id="IPR027417">
    <property type="entry name" value="P-loop_NTPase"/>
</dbReference>
<dbReference type="InterPro" id="IPR030828">
    <property type="entry name" value="HTH_TyrR"/>
</dbReference>
<dbReference type="Gene3D" id="3.30.450.20">
    <property type="entry name" value="PAS domain"/>
    <property type="match status" value="1"/>
</dbReference>
<dbReference type="SUPFAM" id="SSF46689">
    <property type="entry name" value="Homeodomain-like"/>
    <property type="match status" value="1"/>
</dbReference>
<dbReference type="Gene3D" id="1.10.10.60">
    <property type="entry name" value="Homeodomain-like"/>
    <property type="match status" value="1"/>
</dbReference>
<protein>
    <recommendedName>
        <fullName evidence="4">HTH-type transcriptional regulatory protein TyrR</fullName>
    </recommendedName>
</protein>
<evidence type="ECO:0000256" key="1">
    <source>
        <dbReference type="ARBA" id="ARBA00022741"/>
    </source>
</evidence>
<dbReference type="Gene3D" id="3.40.50.300">
    <property type="entry name" value="P-loop containing nucleotide triphosphate hydrolases"/>
    <property type="match status" value="1"/>
</dbReference>
<dbReference type="InterPro" id="IPR025943">
    <property type="entry name" value="Sigma_54_int_dom_ATP-bd_2"/>
</dbReference>
<dbReference type="InterPro" id="IPR025662">
    <property type="entry name" value="Sigma_54_int_dom_ATP-bd_1"/>
</dbReference>
<dbReference type="KEGG" id="asoc:CB4_03922"/>
<evidence type="ECO:0000256" key="4">
    <source>
        <dbReference type="ARBA" id="ARBA00029500"/>
    </source>
</evidence>
<dbReference type="PANTHER" id="PTHR32071">
    <property type="entry name" value="TRANSCRIPTIONAL REGULATORY PROTEIN"/>
    <property type="match status" value="1"/>
</dbReference>
<dbReference type="InterPro" id="IPR000700">
    <property type="entry name" value="PAS-assoc_C"/>
</dbReference>
<dbReference type="InterPro" id="IPR000014">
    <property type="entry name" value="PAS"/>
</dbReference>
<dbReference type="CDD" id="cd00130">
    <property type="entry name" value="PAS"/>
    <property type="match status" value="1"/>
</dbReference>
<keyword evidence="6" id="KW-1185">Reference proteome</keyword>
<dbReference type="InterPro" id="IPR058031">
    <property type="entry name" value="AAA_lid_NorR"/>
</dbReference>
<dbReference type="GO" id="GO:0005524">
    <property type="term" value="F:ATP binding"/>
    <property type="evidence" value="ECO:0007669"/>
    <property type="project" value="UniProtKB-KW"/>
</dbReference>
<dbReference type="PROSITE" id="PS00675">
    <property type="entry name" value="SIGMA54_INTERACT_1"/>
    <property type="match status" value="1"/>
</dbReference>
<sequence>MTTKFDPAPFLDQFALGFCRLDEDVLQYNERIKEWYLMNGWTVDTLAGHIHRRLTSGDTQFALDGYLWEGHIPADTHASIWVVFPHETKILHAPEEYEHLYAELQSVFDASYDEIFVTDGAGYTVRVNSACERNYGLAAEDIIGRHVNDLVADGIFSRSATLDVIKKRERINLIQETQNGRKLLVTATPVFSSDGEVIRVVSNSRDITELLHLREQLDQLQERVESYEEALQNQEASSGMTLTVRSPAMLKILAKVEKVARVDSTILLLGESGVGKTHLVHYLHNLSARRAAPLLSINCSALPESLIESELFGYESGAFSGALQKGKKGLFEAANGGTLFLDEIGELPLTVQAKLLTALQERKFFRVGGTTPVHVDVRIIAATNQDLKQKVETKTFRSDLYYRLNVIPITVPPLRERREDIVPLALRFLDEFKEQYGIAKRLTHTGAEELRRASWQGNIRELRNFLERLVVTVDEDELTAAHIAGALADERNEEPPAQVSTLPLKEQLDWYEGQIVRRAYETCRSTYELAELLGISQSSAVRKVNKYVKEI</sequence>
<dbReference type="PROSITE" id="PS50113">
    <property type="entry name" value="PAC"/>
    <property type="match status" value="1"/>
</dbReference>
<organism evidence="5 6">
    <name type="scientific">Aneurinibacillus soli</name>
    <dbReference type="NCBI Taxonomy" id="1500254"/>
    <lineage>
        <taxon>Bacteria</taxon>
        <taxon>Bacillati</taxon>
        <taxon>Bacillota</taxon>
        <taxon>Bacilli</taxon>
        <taxon>Bacillales</taxon>
        <taxon>Paenibacillaceae</taxon>
        <taxon>Aneurinibacillus group</taxon>
        <taxon>Aneurinibacillus</taxon>
    </lineage>
</organism>
<gene>
    <name evidence="5" type="primary">nifA</name>
    <name evidence="5" type="ORF">CB4_03922</name>
</gene>
<dbReference type="SMART" id="SM00091">
    <property type="entry name" value="PAS"/>
    <property type="match status" value="1"/>
</dbReference>
<dbReference type="PROSITE" id="PS00676">
    <property type="entry name" value="SIGMA54_INTERACT_2"/>
    <property type="match status" value="1"/>
</dbReference>
<dbReference type="FunFam" id="3.40.50.300:FF:000006">
    <property type="entry name" value="DNA-binding transcriptional regulator NtrC"/>
    <property type="match status" value="1"/>
</dbReference>
<evidence type="ECO:0000313" key="5">
    <source>
        <dbReference type="EMBL" id="BAU29685.1"/>
    </source>
</evidence>
<dbReference type="EMBL" id="AP017312">
    <property type="protein sequence ID" value="BAU29685.1"/>
    <property type="molecule type" value="Genomic_DNA"/>
</dbReference>
<keyword evidence="1" id="KW-0547">Nucleotide-binding</keyword>
<dbReference type="SUPFAM" id="SSF55785">
    <property type="entry name" value="PYP-like sensor domain (PAS domain)"/>
    <property type="match status" value="1"/>
</dbReference>
<dbReference type="InterPro" id="IPR035965">
    <property type="entry name" value="PAS-like_dom_sf"/>
</dbReference>
<dbReference type="Pfam" id="PF13426">
    <property type="entry name" value="PAS_9"/>
    <property type="match status" value="1"/>
</dbReference>
<dbReference type="Gene3D" id="1.10.8.60">
    <property type="match status" value="1"/>
</dbReference>
<dbReference type="InterPro" id="IPR003593">
    <property type="entry name" value="AAA+_ATPase"/>
</dbReference>
<dbReference type="InterPro" id="IPR002078">
    <property type="entry name" value="Sigma_54_int"/>
</dbReference>
<dbReference type="AlphaFoldDB" id="A0A0U5B137"/>
<dbReference type="GO" id="GO:0006355">
    <property type="term" value="P:regulation of DNA-templated transcription"/>
    <property type="evidence" value="ECO:0007669"/>
    <property type="project" value="InterPro"/>
</dbReference>
<dbReference type="CDD" id="cd00009">
    <property type="entry name" value="AAA"/>
    <property type="match status" value="1"/>
</dbReference>
<name>A0A0U5B137_9BACL</name>
<accession>A0A0U5B137</accession>
<dbReference type="SUPFAM" id="SSF52540">
    <property type="entry name" value="P-loop containing nucleoside triphosphate hydrolases"/>
    <property type="match status" value="1"/>
</dbReference>
<evidence type="ECO:0000256" key="2">
    <source>
        <dbReference type="ARBA" id="ARBA00022797"/>
    </source>
</evidence>
<keyword evidence="2" id="KW-0058">Aromatic hydrocarbons catabolism</keyword>
<dbReference type="Pfam" id="PF25601">
    <property type="entry name" value="AAA_lid_14"/>
    <property type="match status" value="1"/>
</dbReference>
<dbReference type="PROSITE" id="PS50045">
    <property type="entry name" value="SIGMA54_INTERACT_4"/>
    <property type="match status" value="1"/>
</dbReference>
<dbReference type="InterPro" id="IPR009057">
    <property type="entry name" value="Homeodomain-like_sf"/>
</dbReference>
<dbReference type="PROSITE" id="PS50112">
    <property type="entry name" value="PAS"/>
    <property type="match status" value="1"/>
</dbReference>
<dbReference type="NCBIfam" id="TIGR00229">
    <property type="entry name" value="sensory_box"/>
    <property type="match status" value="1"/>
</dbReference>
<evidence type="ECO:0000256" key="3">
    <source>
        <dbReference type="ARBA" id="ARBA00022840"/>
    </source>
</evidence>
<reference evidence="5 6" key="1">
    <citation type="submission" date="2015-12" db="EMBL/GenBank/DDBJ databases">
        <title>Genome sequence of Aneurinibacillus soli.</title>
        <authorList>
            <person name="Lee J.S."/>
            <person name="Lee K.C."/>
            <person name="Kim K.K."/>
            <person name="Lee B.W."/>
        </authorList>
    </citation>
    <scope>NUCLEOTIDE SEQUENCE [LARGE SCALE GENOMIC DNA]</scope>
    <source>
        <strain evidence="5 6">CB4</strain>
    </source>
</reference>
<dbReference type="Pfam" id="PF18024">
    <property type="entry name" value="HTH_50"/>
    <property type="match status" value="1"/>
</dbReference>
<dbReference type="GO" id="GO:0003677">
    <property type="term" value="F:DNA binding"/>
    <property type="evidence" value="ECO:0007669"/>
    <property type="project" value="UniProtKB-KW"/>
</dbReference>
<dbReference type="SMART" id="SM00382">
    <property type="entry name" value="AAA"/>
    <property type="match status" value="1"/>
</dbReference>
<proteinExistence type="predicted"/>
<keyword evidence="3" id="KW-0067">ATP-binding</keyword>
<dbReference type="Proteomes" id="UP000217696">
    <property type="component" value="Chromosome"/>
</dbReference>